<keyword evidence="1" id="KW-1133">Transmembrane helix</keyword>
<dbReference type="RefSeq" id="WP_073337136.1">
    <property type="nucleotide sequence ID" value="NZ_FQXM01000004.1"/>
</dbReference>
<evidence type="ECO:0000256" key="1">
    <source>
        <dbReference type="SAM" id="Phobius"/>
    </source>
</evidence>
<evidence type="ECO:0000313" key="2">
    <source>
        <dbReference type="EMBL" id="SHH34328.1"/>
    </source>
</evidence>
<accession>A0A1M5S7Q7</accession>
<dbReference type="EMBL" id="FQXM01000004">
    <property type="protein sequence ID" value="SHH34328.1"/>
    <property type="molecule type" value="Genomic_DNA"/>
</dbReference>
<sequence>MKRKFAPILISLFITILLAVFINQLFLPVLNLKYFGSVLIILILSIPLSIGIGYSTKKTLAYLIAPSLIILFMLANMIISSGIVNNTKKRALIGQITAKDFSTDISPIDLTQIPVVDQELAQNLGDKKLGEQVALGSQVTLGQFTKQNVNGKLFWVAPLTHSGFFKWNSNKDGTPGYIMISATNQGDISLVQTINNKDVKIKYQPSGFFNDDLARHVYNAGYKNTGLTDYSFELDDEGNPFWVITKYENTFGFTGSNASGVLIVDPETGLIEDYGLNEIPQWVDRVIPADFVMKQLNQWGKYVHGWWNPSNKDVIQTTEGYNIVYNNGECFYYTGMTSAGADEATIGFMLVNTKTKETNLYKVSGSHEIAAMQSAEGQVQEKEYTATFPILINVDGQATYFMTLKDKKGLVKLYAMVNVKDYSLVGVGESLSKTKSNYIKKLKNQGDWQGLQNSNEEIKEKGIVKRIGSSIIDDTTYYYIVINERLDKIFISSLNMSNELPLTKEGDNVEISYFINENSSIDLTSFDNLELTQTKSESEEVILEENKELEDTTLTN</sequence>
<organism evidence="2 3">
    <name type="scientific">Clostridium grantii DSM 8605</name>
    <dbReference type="NCBI Taxonomy" id="1121316"/>
    <lineage>
        <taxon>Bacteria</taxon>
        <taxon>Bacillati</taxon>
        <taxon>Bacillota</taxon>
        <taxon>Clostridia</taxon>
        <taxon>Eubacteriales</taxon>
        <taxon>Clostridiaceae</taxon>
        <taxon>Clostridium</taxon>
    </lineage>
</organism>
<feature type="transmembrane region" description="Helical" evidence="1">
    <location>
        <begin position="7"/>
        <end position="26"/>
    </location>
</feature>
<protein>
    <recommendedName>
        <fullName evidence="4">Cell shape-determining protein</fullName>
    </recommendedName>
</protein>
<reference evidence="2 3" key="1">
    <citation type="submission" date="2016-11" db="EMBL/GenBank/DDBJ databases">
        <authorList>
            <person name="Jaros S."/>
            <person name="Januszkiewicz K."/>
            <person name="Wedrychowicz H."/>
        </authorList>
    </citation>
    <scope>NUCLEOTIDE SEQUENCE [LARGE SCALE GENOMIC DNA]</scope>
    <source>
        <strain evidence="2 3">DSM 8605</strain>
    </source>
</reference>
<evidence type="ECO:0008006" key="4">
    <source>
        <dbReference type="Google" id="ProtNLM"/>
    </source>
</evidence>
<dbReference type="STRING" id="1121316.SAMN02745207_00789"/>
<keyword evidence="3" id="KW-1185">Reference proteome</keyword>
<feature type="transmembrane region" description="Helical" evidence="1">
    <location>
        <begin position="60"/>
        <end position="79"/>
    </location>
</feature>
<dbReference type="AlphaFoldDB" id="A0A1M5S7Q7"/>
<feature type="transmembrane region" description="Helical" evidence="1">
    <location>
        <begin position="32"/>
        <end position="53"/>
    </location>
</feature>
<dbReference type="Proteomes" id="UP000184447">
    <property type="component" value="Unassembled WGS sequence"/>
</dbReference>
<name>A0A1M5S7Q7_9CLOT</name>
<keyword evidence="1" id="KW-0472">Membrane</keyword>
<dbReference type="OrthoDB" id="3169575at2"/>
<keyword evidence="1" id="KW-0812">Transmembrane</keyword>
<proteinExistence type="predicted"/>
<evidence type="ECO:0000313" key="3">
    <source>
        <dbReference type="Proteomes" id="UP000184447"/>
    </source>
</evidence>
<gene>
    <name evidence="2" type="ORF">SAMN02745207_00789</name>
</gene>